<comment type="caution">
    <text evidence="2">The sequence shown here is derived from an EMBL/GenBank/DDBJ whole genome shotgun (WGS) entry which is preliminary data.</text>
</comment>
<dbReference type="EMBL" id="PYGE01000001">
    <property type="protein sequence ID" value="PSL08532.1"/>
    <property type="molecule type" value="Genomic_DNA"/>
</dbReference>
<accession>A0A2P8EGF1</accession>
<evidence type="ECO:0000259" key="1">
    <source>
        <dbReference type="Pfam" id="PF09348"/>
    </source>
</evidence>
<sequence>MTRSRRDTVRHGAERVTQSQAMAEFTYPEVGATRGGGPLPDGYRHSRVRERVGSGRRVHDAVADGLLGWALHRRCGLRVQASAERAAPGVRVVSSLGVGPLRVRIPCEVVWAVDEARHAGFAYGTLPGHPARGEEAFVVDLDDNDDVWFSVTAFSRSAAWYARLGGPVTHAVQNLALRRYVTAARELASGRS</sequence>
<dbReference type="PANTHER" id="PTHR34202">
    <property type="entry name" value="UPF0548 PROTEIN"/>
    <property type="match status" value="1"/>
</dbReference>
<dbReference type="Pfam" id="PF09348">
    <property type="entry name" value="DUF1990"/>
    <property type="match status" value="1"/>
</dbReference>
<dbReference type="InterPro" id="IPR014457">
    <property type="entry name" value="UCP010260"/>
</dbReference>
<dbReference type="InterPro" id="IPR018960">
    <property type="entry name" value="DUF1990"/>
</dbReference>
<evidence type="ECO:0000313" key="2">
    <source>
        <dbReference type="EMBL" id="PSL08532.1"/>
    </source>
</evidence>
<gene>
    <name evidence="2" type="ORF">CLV30_101507</name>
</gene>
<reference evidence="2 3" key="1">
    <citation type="submission" date="2018-03" db="EMBL/GenBank/DDBJ databases">
        <title>Genomic Encyclopedia of Archaeal and Bacterial Type Strains, Phase II (KMG-II): from individual species to whole genera.</title>
        <authorList>
            <person name="Goeker M."/>
        </authorList>
    </citation>
    <scope>NUCLEOTIDE SEQUENCE [LARGE SCALE GENOMIC DNA]</scope>
    <source>
        <strain evidence="2 3">DSM 45211</strain>
    </source>
</reference>
<dbReference type="Proteomes" id="UP000243528">
    <property type="component" value="Unassembled WGS sequence"/>
</dbReference>
<protein>
    <submittedName>
        <fullName evidence="2">Uncharacterized protein (UPF0548 family)</fullName>
    </submittedName>
</protein>
<proteinExistence type="predicted"/>
<organism evidence="2 3">
    <name type="scientific">Haloactinopolyspora alba</name>
    <dbReference type="NCBI Taxonomy" id="648780"/>
    <lineage>
        <taxon>Bacteria</taxon>
        <taxon>Bacillati</taxon>
        <taxon>Actinomycetota</taxon>
        <taxon>Actinomycetes</taxon>
        <taxon>Jiangellales</taxon>
        <taxon>Jiangellaceae</taxon>
        <taxon>Haloactinopolyspora</taxon>
    </lineage>
</organism>
<name>A0A2P8EGF1_9ACTN</name>
<evidence type="ECO:0000313" key="3">
    <source>
        <dbReference type="Proteomes" id="UP000243528"/>
    </source>
</evidence>
<dbReference type="PIRSF" id="PIRSF010260">
    <property type="entry name" value="UCP010260"/>
    <property type="match status" value="1"/>
</dbReference>
<dbReference type="PANTHER" id="PTHR34202:SF1">
    <property type="entry name" value="UPF0548 PROTEIN"/>
    <property type="match status" value="1"/>
</dbReference>
<feature type="domain" description="DUF1990" evidence="1">
    <location>
        <begin position="26"/>
        <end position="182"/>
    </location>
</feature>
<dbReference type="AlphaFoldDB" id="A0A2P8EGF1"/>
<keyword evidence="3" id="KW-1185">Reference proteome</keyword>